<evidence type="ECO:0000256" key="1">
    <source>
        <dbReference type="SAM" id="Phobius"/>
    </source>
</evidence>
<proteinExistence type="predicted"/>
<keyword evidence="1" id="KW-0812">Transmembrane</keyword>
<protein>
    <submittedName>
        <fullName evidence="2">Uncharacterized protein</fullName>
    </submittedName>
</protein>
<dbReference type="EMBL" id="JAOQBH010000012">
    <property type="protein sequence ID" value="KAJ4127694.1"/>
    <property type="molecule type" value="Genomic_DNA"/>
</dbReference>
<accession>A0ABQ8R5G1</accession>
<name>A0ABQ8R5G1_FUSEQ</name>
<evidence type="ECO:0000313" key="2">
    <source>
        <dbReference type="EMBL" id="KAJ4127694.1"/>
    </source>
</evidence>
<feature type="transmembrane region" description="Helical" evidence="1">
    <location>
        <begin position="137"/>
        <end position="161"/>
    </location>
</feature>
<dbReference type="Proteomes" id="UP001152024">
    <property type="component" value="Unassembled WGS sequence"/>
</dbReference>
<keyword evidence="1" id="KW-1133">Transmembrane helix</keyword>
<reference evidence="2" key="1">
    <citation type="submission" date="2022-09" db="EMBL/GenBank/DDBJ databases">
        <title>Fusarium specimens isolated from Avocado Roots.</title>
        <authorList>
            <person name="Stajich J."/>
            <person name="Roper C."/>
            <person name="Heimlech-Rivalta G."/>
        </authorList>
    </citation>
    <scope>NUCLEOTIDE SEQUENCE</scope>
    <source>
        <strain evidence="2">CF00095</strain>
    </source>
</reference>
<organism evidence="2 3">
    <name type="scientific">Fusarium equiseti</name>
    <name type="common">Fusarium scirpi</name>
    <dbReference type="NCBI Taxonomy" id="61235"/>
    <lineage>
        <taxon>Eukaryota</taxon>
        <taxon>Fungi</taxon>
        <taxon>Dikarya</taxon>
        <taxon>Ascomycota</taxon>
        <taxon>Pezizomycotina</taxon>
        <taxon>Sordariomycetes</taxon>
        <taxon>Hypocreomycetidae</taxon>
        <taxon>Hypocreales</taxon>
        <taxon>Nectriaceae</taxon>
        <taxon>Fusarium</taxon>
        <taxon>Fusarium incarnatum-equiseti species complex</taxon>
    </lineage>
</organism>
<keyword evidence="1" id="KW-0472">Membrane</keyword>
<keyword evidence="3" id="KW-1185">Reference proteome</keyword>
<comment type="caution">
    <text evidence="2">The sequence shown here is derived from an EMBL/GenBank/DDBJ whole genome shotgun (WGS) entry which is preliminary data.</text>
</comment>
<evidence type="ECO:0000313" key="3">
    <source>
        <dbReference type="Proteomes" id="UP001152024"/>
    </source>
</evidence>
<gene>
    <name evidence="2" type="ORF">NW768_007965</name>
</gene>
<sequence length="256" mass="29470">MKLVTTPEDFRNQTIAWYDLSQKNQLTRIKFPFQDVILPYVKYSDQTGGYMCASCGIQFDRDDDPVRMNPQIFNRVHQQIFQDTLRTTNNSAKAWQNLMMLIGRMAYYDKTPYFDHNDTAQITWFYRAQFPRACEGFWTTIGVLGGHVVLVVFIICCFILNTEVSCVGDNIWQCIAQTNYDEDGDFLRGLTTKKDSEVEKLFKENGLDKETVTLQVFQEASGQRIGLRNAMASGVSTHETGVYQRLGDVELSERAR</sequence>